<dbReference type="InterPro" id="IPR051091">
    <property type="entry name" value="O-Glucosyltr/Glycosyltrsf_90"/>
</dbReference>
<keyword evidence="1" id="KW-0472">Membrane</keyword>
<feature type="transmembrane region" description="Helical" evidence="1">
    <location>
        <begin position="98"/>
        <end position="114"/>
    </location>
</feature>
<feature type="transmembrane region" description="Helical" evidence="1">
    <location>
        <begin position="154"/>
        <end position="178"/>
    </location>
</feature>
<dbReference type="PANTHER" id="PTHR12203:SF61">
    <property type="entry name" value="CAPSULE PROTEIN"/>
    <property type="match status" value="1"/>
</dbReference>
<keyword evidence="4" id="KW-1185">Reference proteome</keyword>
<keyword evidence="1" id="KW-0812">Transmembrane</keyword>
<feature type="transmembrane region" description="Helical" evidence="1">
    <location>
        <begin position="126"/>
        <end position="148"/>
    </location>
</feature>
<evidence type="ECO:0000313" key="4">
    <source>
        <dbReference type="Proteomes" id="UP001321749"/>
    </source>
</evidence>
<feature type="transmembrane region" description="Helical" evidence="1">
    <location>
        <begin position="36"/>
        <end position="54"/>
    </location>
</feature>
<name>A0AAV9HI44_9PEZI</name>
<dbReference type="Proteomes" id="UP001321749">
    <property type="component" value="Unassembled WGS sequence"/>
</dbReference>
<reference evidence="3" key="1">
    <citation type="journal article" date="2023" name="Mol. Phylogenet. Evol.">
        <title>Genome-scale phylogeny and comparative genomics of the fungal order Sordariales.</title>
        <authorList>
            <person name="Hensen N."/>
            <person name="Bonometti L."/>
            <person name="Westerberg I."/>
            <person name="Brannstrom I.O."/>
            <person name="Guillou S."/>
            <person name="Cros-Aarteil S."/>
            <person name="Calhoun S."/>
            <person name="Haridas S."/>
            <person name="Kuo A."/>
            <person name="Mondo S."/>
            <person name="Pangilinan J."/>
            <person name="Riley R."/>
            <person name="LaButti K."/>
            <person name="Andreopoulos B."/>
            <person name="Lipzen A."/>
            <person name="Chen C."/>
            <person name="Yan M."/>
            <person name="Daum C."/>
            <person name="Ng V."/>
            <person name="Clum A."/>
            <person name="Steindorff A."/>
            <person name="Ohm R.A."/>
            <person name="Martin F."/>
            <person name="Silar P."/>
            <person name="Natvig D.O."/>
            <person name="Lalanne C."/>
            <person name="Gautier V."/>
            <person name="Ament-Velasquez S.L."/>
            <person name="Kruys A."/>
            <person name="Hutchinson M.I."/>
            <person name="Powell A.J."/>
            <person name="Barry K."/>
            <person name="Miller A.N."/>
            <person name="Grigoriev I.V."/>
            <person name="Debuchy R."/>
            <person name="Gladieux P."/>
            <person name="Hiltunen Thoren M."/>
            <person name="Johannesson H."/>
        </authorList>
    </citation>
    <scope>NUCLEOTIDE SEQUENCE</scope>
    <source>
        <strain evidence="3">PSN324</strain>
    </source>
</reference>
<dbReference type="SMART" id="SM00672">
    <property type="entry name" value="CAP10"/>
    <property type="match status" value="1"/>
</dbReference>
<keyword evidence="1" id="KW-1133">Transmembrane helix</keyword>
<gene>
    <name evidence="3" type="ORF">QBC42DRAFT_183703</name>
</gene>
<organism evidence="3 4">
    <name type="scientific">Cladorrhinum samala</name>
    <dbReference type="NCBI Taxonomy" id="585594"/>
    <lineage>
        <taxon>Eukaryota</taxon>
        <taxon>Fungi</taxon>
        <taxon>Dikarya</taxon>
        <taxon>Ascomycota</taxon>
        <taxon>Pezizomycotina</taxon>
        <taxon>Sordariomycetes</taxon>
        <taxon>Sordariomycetidae</taxon>
        <taxon>Sordariales</taxon>
        <taxon>Podosporaceae</taxon>
        <taxon>Cladorrhinum</taxon>
    </lineage>
</organism>
<dbReference type="PANTHER" id="PTHR12203">
    <property type="entry name" value="KDEL LYS-ASP-GLU-LEU CONTAINING - RELATED"/>
    <property type="match status" value="1"/>
</dbReference>
<feature type="transmembrane region" description="Helical" evidence="1">
    <location>
        <begin position="280"/>
        <end position="302"/>
    </location>
</feature>
<evidence type="ECO:0000259" key="2">
    <source>
        <dbReference type="SMART" id="SM00672"/>
    </source>
</evidence>
<comment type="caution">
    <text evidence="3">The sequence shown here is derived from an EMBL/GenBank/DDBJ whole genome shotgun (WGS) entry which is preliminary data.</text>
</comment>
<dbReference type="Pfam" id="PF05686">
    <property type="entry name" value="Glyco_transf_90"/>
    <property type="match status" value="1"/>
</dbReference>
<feature type="transmembrane region" description="Helical" evidence="1">
    <location>
        <begin position="309"/>
        <end position="332"/>
    </location>
</feature>
<reference evidence="3" key="2">
    <citation type="submission" date="2023-06" db="EMBL/GenBank/DDBJ databases">
        <authorList>
            <consortium name="Lawrence Berkeley National Laboratory"/>
            <person name="Mondo S.J."/>
            <person name="Hensen N."/>
            <person name="Bonometti L."/>
            <person name="Westerberg I."/>
            <person name="Brannstrom I.O."/>
            <person name="Guillou S."/>
            <person name="Cros-Aarteil S."/>
            <person name="Calhoun S."/>
            <person name="Haridas S."/>
            <person name="Kuo A."/>
            <person name="Pangilinan J."/>
            <person name="Riley R."/>
            <person name="Labutti K."/>
            <person name="Andreopoulos B."/>
            <person name="Lipzen A."/>
            <person name="Chen C."/>
            <person name="Yanf M."/>
            <person name="Daum C."/>
            <person name="Ng V."/>
            <person name="Clum A."/>
            <person name="Steindorff A."/>
            <person name="Ohm R."/>
            <person name="Martin F."/>
            <person name="Silar P."/>
            <person name="Natvig D."/>
            <person name="Lalanne C."/>
            <person name="Gautier V."/>
            <person name="Ament-Velasquez S.L."/>
            <person name="Kruys A."/>
            <person name="Hutchinson M.I."/>
            <person name="Powell A.J."/>
            <person name="Barry K."/>
            <person name="Miller A.N."/>
            <person name="Grigoriev I.V."/>
            <person name="Debuchy R."/>
            <person name="Gladieux P."/>
            <person name="Thoren M.H."/>
            <person name="Johannesson H."/>
        </authorList>
    </citation>
    <scope>NUCLEOTIDE SEQUENCE</scope>
    <source>
        <strain evidence="3">PSN324</strain>
    </source>
</reference>
<accession>A0AAV9HI44</accession>
<feature type="transmembrane region" description="Helical" evidence="1">
    <location>
        <begin position="229"/>
        <end position="248"/>
    </location>
</feature>
<feature type="transmembrane region" description="Helical" evidence="1">
    <location>
        <begin position="75"/>
        <end position="92"/>
    </location>
</feature>
<dbReference type="AlphaFoldDB" id="A0AAV9HI44"/>
<evidence type="ECO:0000256" key="1">
    <source>
        <dbReference type="SAM" id="Phobius"/>
    </source>
</evidence>
<sequence>MRVQPFENLDSITVSAGAAVLFSILTQQFSSLQSEIWSEAICWVLLALLFGIGDRFLGNETSSLHTQPYRRSSRASVWIVAGSVVLVCWYKAERGDLALLPILTPLLLVLERILRKGPQHEIPKSTRFPFLVLSSTLWGTSFVAIFSISVLSNWSIVDLVLGVIPVASLLVIYTLFIPTSAEASLFSFPLLPHIDIREAIIPISIRACALLTFFIGFETVTYGLPPVKIALPIILLALLKAFAWYFTIQTARRSTWCTATAITTFSIVSSQNPFVQSSELQAFASVTASFLVLCQIISMLPASISSRKILWLLFLVPVIPYTVNMVTTWQSYHAAWSSFRSSTKHPVEELIEQANQHFDRLLERQSQNYTAAHMEYQRRYGIEPPRGFEAWYQYAVSHDSPIIDDFDVIHKSLSPLLKLSGEKINQIMDLAYHTRRVNLWDCRFSTNTSSTHCVHPSKTNDRSVTLLFNTTLKNLQGILPDVRFLFNHLDEPRVLISPPTDELPSTHSFNFTDFSSKPTWEVLTDFCSAPQPLSQPLDTIKLPFLTSPGANLSLCENPTLAKQHGLLTSPTSFSLIQGPVPVLSTGTLSTMSDLLFPSPAYIESRFIYDEASDMEWDKKRNNLYWAGSNTGGFAGTDESRKALHRQRFVATAQNLEGQEHLYLEEHEGAVKTYKSSFLNGRLYDVAFTRISQCEPRYCRQQKDYFRIKPWTDKDKVLGSKLVFDLDGNGISGRYYKLLASNSTPLKQTVLREWHDERLVPWVHYVPVSMGMEELPELVRWLTSNKRGQEAARRIAERGSEWYKRSLRRVDMGIYLYRLMLELARLQDPAREAFTYN</sequence>
<dbReference type="EMBL" id="MU865040">
    <property type="protein sequence ID" value="KAK4459313.1"/>
    <property type="molecule type" value="Genomic_DNA"/>
</dbReference>
<feature type="transmembrane region" description="Helical" evidence="1">
    <location>
        <begin position="199"/>
        <end position="217"/>
    </location>
</feature>
<feature type="domain" description="Glycosyl transferase CAP10" evidence="2">
    <location>
        <begin position="541"/>
        <end position="829"/>
    </location>
</feature>
<dbReference type="InterPro" id="IPR006598">
    <property type="entry name" value="CAP10"/>
</dbReference>
<proteinExistence type="predicted"/>
<evidence type="ECO:0000313" key="3">
    <source>
        <dbReference type="EMBL" id="KAK4459313.1"/>
    </source>
</evidence>
<protein>
    <submittedName>
        <fullName evidence="3">Glycosyltransferase family 90 protein</fullName>
    </submittedName>
</protein>